<evidence type="ECO:0000313" key="4">
    <source>
        <dbReference type="Proteomes" id="UP001358614"/>
    </source>
</evidence>
<evidence type="ECO:0000313" key="3">
    <source>
        <dbReference type="EMBL" id="WWD06481.1"/>
    </source>
</evidence>
<dbReference type="EMBL" id="CP144089">
    <property type="protein sequence ID" value="WWD06481.1"/>
    <property type="molecule type" value="Genomic_DNA"/>
</dbReference>
<evidence type="ECO:0000256" key="1">
    <source>
        <dbReference type="SAM" id="MobiDB-lite"/>
    </source>
</evidence>
<reference evidence="3 4" key="1">
    <citation type="submission" date="2024-01" db="EMBL/GenBank/DDBJ databases">
        <title>Comparative genomics of Cryptococcus and Kwoniella reveals pathogenesis evolution and contrasting modes of karyotype evolution via chromosome fusion or intercentromeric recombination.</title>
        <authorList>
            <person name="Coelho M.A."/>
            <person name="David-Palma M."/>
            <person name="Shea T."/>
            <person name="Bowers K."/>
            <person name="McGinley-Smith S."/>
            <person name="Mohammad A.W."/>
            <person name="Gnirke A."/>
            <person name="Yurkov A.M."/>
            <person name="Nowrousian M."/>
            <person name="Sun S."/>
            <person name="Cuomo C.A."/>
            <person name="Heitman J."/>
        </authorList>
    </citation>
    <scope>NUCLEOTIDE SEQUENCE [LARGE SCALE GENOMIC DNA]</scope>
    <source>
        <strain evidence="3 4">PYCC6329</strain>
    </source>
</reference>
<keyword evidence="2" id="KW-0732">Signal</keyword>
<organism evidence="3 4">
    <name type="scientific">Kwoniella europaea PYCC6329</name>
    <dbReference type="NCBI Taxonomy" id="1423913"/>
    <lineage>
        <taxon>Eukaryota</taxon>
        <taxon>Fungi</taxon>
        <taxon>Dikarya</taxon>
        <taxon>Basidiomycota</taxon>
        <taxon>Agaricomycotina</taxon>
        <taxon>Tremellomycetes</taxon>
        <taxon>Tremellales</taxon>
        <taxon>Cryptococcaceae</taxon>
        <taxon>Kwoniella</taxon>
    </lineage>
</organism>
<sequence length="298" mass="31339">MRILLLFATIALPLSLAISLLPTPTIASASPANLQSSTYPSPTAAPLVERCDEEHCSFGGSESTLQASVVTSTILSTTSVPCYITTYITNSETVTETIYSAEIITSTMTKEGTVFIIQYSPTPVLMSTPITSVMEITNTWWSYWLTSSGDTYQVTSKGGETMYGGDSNTYTKQGDGWNGNNNDGWSSGGSGGWSSKSSENGWGNTGTESAWTHISNNNNINAVSATSIPAGGITLANNNGWGTTGSNGVTGTGTGNNGLANWNGGSSRISTAKGWETKVTLAIAVTMVVVWEINHFFI</sequence>
<name>A0AAX4KJA8_9TREE</name>
<dbReference type="KEGG" id="ker:91103372"/>
<feature type="compositionally biased region" description="Low complexity" evidence="1">
    <location>
        <begin position="193"/>
        <end position="202"/>
    </location>
</feature>
<feature type="signal peptide" evidence="2">
    <location>
        <begin position="1"/>
        <end position="17"/>
    </location>
</feature>
<feature type="chain" id="PRO_5043567808" evidence="2">
    <location>
        <begin position="18"/>
        <end position="298"/>
    </location>
</feature>
<accession>A0AAX4KJA8</accession>
<proteinExistence type="predicted"/>
<keyword evidence="4" id="KW-1185">Reference proteome</keyword>
<gene>
    <name evidence="3" type="ORF">V865_004571</name>
</gene>
<feature type="region of interest" description="Disordered" evidence="1">
    <location>
        <begin position="175"/>
        <end position="207"/>
    </location>
</feature>
<dbReference type="RefSeq" id="XP_066084448.1">
    <property type="nucleotide sequence ID" value="XM_066228351.1"/>
</dbReference>
<evidence type="ECO:0000256" key="2">
    <source>
        <dbReference type="SAM" id="SignalP"/>
    </source>
</evidence>
<dbReference type="AlphaFoldDB" id="A0AAX4KJA8"/>
<feature type="compositionally biased region" description="Low complexity" evidence="1">
    <location>
        <begin position="175"/>
        <end position="185"/>
    </location>
</feature>
<protein>
    <submittedName>
        <fullName evidence="3">Uncharacterized protein</fullName>
    </submittedName>
</protein>
<dbReference type="GeneID" id="91103372"/>
<dbReference type="Proteomes" id="UP001358614">
    <property type="component" value="Chromosome 1"/>
</dbReference>